<gene>
    <name evidence="2" type="primary">USP43</name>
</gene>
<name>A0AC55DBX0_ECHTE</name>
<dbReference type="Proteomes" id="UP000694863">
    <property type="component" value="Unplaced"/>
</dbReference>
<organism evidence="1 2">
    <name type="scientific">Echinops telfairi</name>
    <name type="common">Lesser hedgehog tenrec</name>
    <dbReference type="NCBI Taxonomy" id="9371"/>
    <lineage>
        <taxon>Eukaryota</taxon>
        <taxon>Metazoa</taxon>
        <taxon>Chordata</taxon>
        <taxon>Craniata</taxon>
        <taxon>Vertebrata</taxon>
        <taxon>Euteleostomi</taxon>
        <taxon>Mammalia</taxon>
        <taxon>Eutheria</taxon>
        <taxon>Afrotheria</taxon>
        <taxon>Tenrecidae</taxon>
        <taxon>Tenrecinae</taxon>
        <taxon>Echinops</taxon>
    </lineage>
</organism>
<accession>A0AC55DBX0</accession>
<keyword evidence="1" id="KW-1185">Reference proteome</keyword>
<protein>
    <submittedName>
        <fullName evidence="2">Ubiquitin carboxyl-terminal hydrolase 43</fullName>
    </submittedName>
</protein>
<keyword evidence="2" id="KW-0378">Hydrolase</keyword>
<evidence type="ECO:0000313" key="2">
    <source>
        <dbReference type="RefSeq" id="XP_045149244.1"/>
    </source>
</evidence>
<reference evidence="2" key="1">
    <citation type="submission" date="2025-08" db="UniProtKB">
        <authorList>
            <consortium name="RefSeq"/>
        </authorList>
    </citation>
    <scope>IDENTIFICATION</scope>
</reference>
<dbReference type="RefSeq" id="XP_045149244.1">
    <property type="nucleotide sequence ID" value="XM_045293309.1"/>
</dbReference>
<sequence>MGSGVFLSVTLVFPSQSQRFLRVGLAVPILSTVAALRKMVAEEGNIPADEVILAELHLTGFQRSFFDEEDLNIIADGDNVYAFHAPSSPGPGRLLDHPPGLPVCPRPAPREGQREAKVVILFCNLNLGELFSVRVVGFPPNCSYLSPQAGRPLCQWTVDRVLQLKRPGGPPHIKLAVEWERHAKERFFGSLQEEQVQEAESVQRQQQVHQQSSCTLDECFQFYTKEEQLTQDDAWKCPHCRVPQQGTVKLSLWTLPDILIIHLKRFCQVGERRNKLSTLVTFPLTGLNMAPHAAPRSTSPQPRPGPWPSWKQPARLPNGYPQDFLYDLYAVCNHHGSLQGGHYTAYCRNSLDGQWYSYDDSTVEPLREEEVSTRGAYILFYQKRNSIPLWSASSSVRGSTSSSISDHWLMRLGSNNDSAAGSLLSWASAPCPSLPPMPDSPVFANSVFHQEKELPPRPRVCGNRGRSISVKAPTPPQVQQGPFKTMPLRWSFGSREKPPGASMELVEYLESKRRPRPTSRSIVPLLTGAVGGQGRPAAPHANLALGAHGDDRVRAGGGAQATVPQPNHCPPPGNSDGLNAARKVREGANQEIRLPRQFDLPLPVTPCTESERELRPRPEGQRTRNSRVSGPQGSNRTTSSHAMGFRGNSKDSHHIAAQPGPGVEKRDSDGFHQGTLTLLRSVFWKKENRRNGEGAEVCSKASPGALLQDRLGTASGAQAQAPPPALGVPESLARAPASSLERDVRSAPSSFRLPRKTSKHPTGSTFGSFQRRVPGEQTSYGSTLQRVKYHTFSLGRKKTLPESSF</sequence>
<evidence type="ECO:0000313" key="1">
    <source>
        <dbReference type="Proteomes" id="UP000694863"/>
    </source>
</evidence>
<proteinExistence type="predicted"/>